<keyword evidence="4 5" id="KW-0472">Membrane</keyword>
<proteinExistence type="predicted"/>
<evidence type="ECO:0000256" key="2">
    <source>
        <dbReference type="ARBA" id="ARBA00022692"/>
    </source>
</evidence>
<evidence type="ECO:0000256" key="3">
    <source>
        <dbReference type="ARBA" id="ARBA00022989"/>
    </source>
</evidence>
<dbReference type="Proteomes" id="UP001432099">
    <property type="component" value="Chromosome"/>
</dbReference>
<dbReference type="InterPro" id="IPR006480">
    <property type="entry name" value="Phage_holin_4_1"/>
</dbReference>
<accession>A0ABM8IHK4</accession>
<gene>
    <name evidence="6" type="ORF">T23_05730</name>
</gene>
<dbReference type="EMBL" id="AP028127">
    <property type="protein sequence ID" value="BEH90471.1"/>
    <property type="molecule type" value="Genomic_DNA"/>
</dbReference>
<evidence type="ECO:0000313" key="6">
    <source>
        <dbReference type="EMBL" id="BEH90471.1"/>
    </source>
</evidence>
<feature type="transmembrane region" description="Helical" evidence="5">
    <location>
        <begin position="61"/>
        <end position="80"/>
    </location>
</feature>
<organism evidence="6 7">
    <name type="scientific">Turicibacter faecis</name>
    <dbReference type="NCBI Taxonomy" id="2963365"/>
    <lineage>
        <taxon>Bacteria</taxon>
        <taxon>Bacillati</taxon>
        <taxon>Bacillota</taxon>
        <taxon>Erysipelotrichia</taxon>
        <taxon>Erysipelotrichales</taxon>
        <taxon>Turicibacteraceae</taxon>
        <taxon>Turicibacter</taxon>
    </lineage>
</organism>
<evidence type="ECO:0008006" key="8">
    <source>
        <dbReference type="Google" id="ProtNLM"/>
    </source>
</evidence>
<dbReference type="Pfam" id="PF05105">
    <property type="entry name" value="Phage_holin_4_1"/>
    <property type="match status" value="1"/>
</dbReference>
<protein>
    <recommendedName>
        <fullName evidence="8">Holin</fullName>
    </recommendedName>
</protein>
<dbReference type="NCBIfam" id="TIGR01593">
    <property type="entry name" value="holin_tox_secr"/>
    <property type="match status" value="1"/>
</dbReference>
<keyword evidence="2 5" id="KW-0812">Transmembrane</keyword>
<keyword evidence="3 5" id="KW-1133">Transmembrane helix</keyword>
<evidence type="ECO:0000313" key="7">
    <source>
        <dbReference type="Proteomes" id="UP001432099"/>
    </source>
</evidence>
<feature type="transmembrane region" description="Helical" evidence="5">
    <location>
        <begin position="20"/>
        <end position="40"/>
    </location>
</feature>
<evidence type="ECO:0000256" key="1">
    <source>
        <dbReference type="ARBA" id="ARBA00004141"/>
    </source>
</evidence>
<evidence type="ECO:0000256" key="4">
    <source>
        <dbReference type="ARBA" id="ARBA00023136"/>
    </source>
</evidence>
<feature type="transmembrane region" description="Helical" evidence="5">
    <location>
        <begin position="100"/>
        <end position="120"/>
    </location>
</feature>
<sequence>MVMTKMIEVFSHEVVVPVAGMTLVVFLMVCDILSGIFKAVAMRRGINSTIGTNGLIRKAGVLLALLVFIVIDSLVELNLVTMIPTDLLSIFKLEETQIGLSHMMLCFFGLFELVSLFENLGEVGVPLPRFISKFIERLRITLEGEE</sequence>
<name>A0ABM8IHK4_9FIRM</name>
<evidence type="ECO:0000256" key="5">
    <source>
        <dbReference type="SAM" id="Phobius"/>
    </source>
</evidence>
<keyword evidence="7" id="KW-1185">Reference proteome</keyword>
<reference evidence="6" key="1">
    <citation type="journal article" date="2024" name="Int. J. Syst. Evol. Microbiol.">
        <title>Turicibacter faecis sp. nov., isolated from faeces of heart failure mouse model.</title>
        <authorList>
            <person name="Imamura Y."/>
            <person name="Motooka D."/>
            <person name="Nakajima Y."/>
            <person name="Ito S."/>
            <person name="Kitakaze M."/>
            <person name="Iida T."/>
            <person name="Nakamura S."/>
        </authorList>
    </citation>
    <scope>NUCLEOTIDE SEQUENCE</scope>
    <source>
        <strain evidence="6">TC023</strain>
    </source>
</reference>
<comment type="subcellular location">
    <subcellularLocation>
        <location evidence="1">Membrane</location>
        <topology evidence="1">Multi-pass membrane protein</topology>
    </subcellularLocation>
</comment>